<dbReference type="InterPro" id="IPR029058">
    <property type="entry name" value="AB_hydrolase_fold"/>
</dbReference>
<gene>
    <name evidence="4" type="ORF">G4223_16415</name>
</gene>
<dbReference type="RefSeq" id="WP_163681975.1">
    <property type="nucleotide sequence ID" value="NZ_JAAIYP010000042.1"/>
</dbReference>
<comment type="similarity">
    <text evidence="1">Belongs to the AB hydrolase superfamily. AB hydrolase 2 family.</text>
</comment>
<comment type="caution">
    <text evidence="4">The sequence shown here is derived from an EMBL/GenBank/DDBJ whole genome shotgun (WGS) entry which is preliminary data.</text>
</comment>
<dbReference type="PANTHER" id="PTHR10655:SF17">
    <property type="entry name" value="LYSOPHOSPHOLIPASE-LIKE PROTEIN 1"/>
    <property type="match status" value="1"/>
</dbReference>
<dbReference type="InterPro" id="IPR003140">
    <property type="entry name" value="PLipase/COase/thioEstase"/>
</dbReference>
<dbReference type="Pfam" id="PF02230">
    <property type="entry name" value="Abhydrolase_2"/>
    <property type="match status" value="1"/>
</dbReference>
<evidence type="ECO:0000259" key="3">
    <source>
        <dbReference type="Pfam" id="PF02230"/>
    </source>
</evidence>
<dbReference type="Gene3D" id="3.40.50.1820">
    <property type="entry name" value="alpha/beta hydrolase"/>
    <property type="match status" value="1"/>
</dbReference>
<dbReference type="PANTHER" id="PTHR10655">
    <property type="entry name" value="LYSOPHOSPHOLIPASE-RELATED"/>
    <property type="match status" value="1"/>
</dbReference>
<reference evidence="4 5" key="1">
    <citation type="submission" date="2020-02" db="EMBL/GenBank/DDBJ databases">
        <authorList>
            <person name="Dziuba M."/>
            <person name="Kuznetsov B."/>
            <person name="Mardanov A."/>
            <person name="Ravin N."/>
            <person name="Grouzdev D."/>
        </authorList>
    </citation>
    <scope>NUCLEOTIDE SEQUENCE [LARGE SCALE GENOMIC DNA]</scope>
    <source>
        <strain evidence="4 5">SpK</strain>
    </source>
</reference>
<accession>A0A7C9V0T5</accession>
<dbReference type="GO" id="GO:0016787">
    <property type="term" value="F:hydrolase activity"/>
    <property type="evidence" value="ECO:0007669"/>
    <property type="project" value="UniProtKB-KW"/>
</dbReference>
<evidence type="ECO:0000256" key="2">
    <source>
        <dbReference type="ARBA" id="ARBA00022801"/>
    </source>
</evidence>
<dbReference type="Proteomes" id="UP000480684">
    <property type="component" value="Unassembled WGS sequence"/>
</dbReference>
<evidence type="ECO:0000313" key="5">
    <source>
        <dbReference type="Proteomes" id="UP000480684"/>
    </source>
</evidence>
<keyword evidence="2" id="KW-0378">Hydrolase</keyword>
<name>A0A7C9V0T5_9PROT</name>
<proteinExistence type="inferred from homology"/>
<protein>
    <submittedName>
        <fullName evidence="4">Phospholipase</fullName>
    </submittedName>
</protein>
<dbReference type="AlphaFoldDB" id="A0A7C9V0T5"/>
<evidence type="ECO:0000256" key="1">
    <source>
        <dbReference type="ARBA" id="ARBA00006499"/>
    </source>
</evidence>
<keyword evidence="5" id="KW-1185">Reference proteome</keyword>
<dbReference type="InterPro" id="IPR050565">
    <property type="entry name" value="LYPA1-2/EST-like"/>
</dbReference>
<dbReference type="EMBL" id="JAAIYP010000042">
    <property type="protein sequence ID" value="NFV81695.1"/>
    <property type="molecule type" value="Genomic_DNA"/>
</dbReference>
<sequence length="222" mass="22894">MTALLSGPEALPLSGDSARQLVVLLHGVGADGADLAELVPYLAPALPDAAFLSPDGPEPYDMAPFGRQWFSLADRSGPALAQGVRQAATVLDAYLDQQLARFGLTEAECAVIGFSQGTMTALQVAPRRERPLAAVVGFSGALVAAETLAAELRSRPRVLLIHGDADEVVNPACLAQAEQALTAVGIPVLAESRPGLGHSIDGPGLSLAIGVLRQVFGLEEDG</sequence>
<feature type="domain" description="Phospholipase/carboxylesterase/thioesterase" evidence="3">
    <location>
        <begin position="15"/>
        <end position="206"/>
    </location>
</feature>
<evidence type="ECO:0000313" key="4">
    <source>
        <dbReference type="EMBL" id="NFV81695.1"/>
    </source>
</evidence>
<dbReference type="SUPFAM" id="SSF53474">
    <property type="entry name" value="alpha/beta-Hydrolases"/>
    <property type="match status" value="1"/>
</dbReference>
<organism evidence="4 5">
    <name type="scientific">Magnetospirillum aberrantis SpK</name>
    <dbReference type="NCBI Taxonomy" id="908842"/>
    <lineage>
        <taxon>Bacteria</taxon>
        <taxon>Pseudomonadati</taxon>
        <taxon>Pseudomonadota</taxon>
        <taxon>Alphaproteobacteria</taxon>
        <taxon>Rhodospirillales</taxon>
        <taxon>Rhodospirillaceae</taxon>
        <taxon>Magnetospirillum</taxon>
    </lineage>
</organism>